<accession>F9DKR9</accession>
<name>F9DKR9_9BACT</name>
<evidence type="ECO:0000313" key="2">
    <source>
        <dbReference type="Proteomes" id="UP000004123"/>
    </source>
</evidence>
<dbReference type="HOGENOM" id="CLU_3156382_0_0_10"/>
<reference evidence="1 2" key="1">
    <citation type="submission" date="2011-04" db="EMBL/GenBank/DDBJ databases">
        <authorList>
            <person name="Muzny D."/>
            <person name="Qin X."/>
            <person name="Deng J."/>
            <person name="Jiang H."/>
            <person name="Liu Y."/>
            <person name="Qu J."/>
            <person name="Song X.-Z."/>
            <person name="Zhang L."/>
            <person name="Thornton R."/>
            <person name="Coyle M."/>
            <person name="Francisco L."/>
            <person name="Jackson L."/>
            <person name="Javaid M."/>
            <person name="Korchina V."/>
            <person name="Kovar C."/>
            <person name="Mata R."/>
            <person name="Mathew T."/>
            <person name="Ngo R."/>
            <person name="Nguyen L."/>
            <person name="Nguyen N."/>
            <person name="Okwuonu G."/>
            <person name="Ongeri F."/>
            <person name="Pham C."/>
            <person name="Simmons D."/>
            <person name="Wilczek-Boney K."/>
            <person name="Hale W."/>
            <person name="Jakkamsetti A."/>
            <person name="Pham P."/>
            <person name="Ruth R."/>
            <person name="San Lucas F."/>
            <person name="Warren J."/>
            <person name="Zhang J."/>
            <person name="Zhao Z."/>
            <person name="Zhou C."/>
            <person name="Zhu D."/>
            <person name="Lee S."/>
            <person name="Bess C."/>
            <person name="Blankenburg K."/>
            <person name="Forbes L."/>
            <person name="Fu Q."/>
            <person name="Gubbala S."/>
            <person name="Hirani K."/>
            <person name="Jayaseelan J.C."/>
            <person name="Lara F."/>
            <person name="Munidasa M."/>
            <person name="Palculict T."/>
            <person name="Patil S."/>
            <person name="Pu L.-L."/>
            <person name="Saada N."/>
            <person name="Tang L."/>
            <person name="Weissenberger G."/>
            <person name="Zhu Y."/>
            <person name="Hemphill L."/>
            <person name="Shang Y."/>
            <person name="Youmans B."/>
            <person name="Ayvaz T."/>
            <person name="Ross M."/>
            <person name="Santibanez J."/>
            <person name="Aqrawi P."/>
            <person name="Gross S."/>
            <person name="Joshi V."/>
            <person name="Fowler G."/>
            <person name="Nazareth L."/>
            <person name="Reid J."/>
            <person name="Worley K."/>
            <person name="Petrosino J."/>
            <person name="Highlander S."/>
            <person name="Gibbs R."/>
        </authorList>
    </citation>
    <scope>NUCLEOTIDE SEQUENCE [LARGE SCALE GENOMIC DNA]</scope>
    <source>
        <strain evidence="1 2">ATCC 700821</strain>
    </source>
</reference>
<proteinExistence type="predicted"/>
<organism evidence="1 2">
    <name type="scientific">Prevotella pallens ATCC 700821</name>
    <dbReference type="NCBI Taxonomy" id="997353"/>
    <lineage>
        <taxon>Bacteria</taxon>
        <taxon>Pseudomonadati</taxon>
        <taxon>Bacteroidota</taxon>
        <taxon>Bacteroidia</taxon>
        <taxon>Bacteroidales</taxon>
        <taxon>Prevotellaceae</taxon>
        <taxon>Prevotella</taxon>
    </lineage>
</organism>
<dbReference type="AlphaFoldDB" id="F9DKR9"/>
<gene>
    <name evidence="1" type="ORF">HMPREF9144_2261</name>
</gene>
<sequence length="48" mass="5397">MACKSMVFAMQEVGFWNSNTGLLQNVDVQIMGYNSMVGYLFRGLNNCN</sequence>
<protein>
    <submittedName>
        <fullName evidence="1">Outer membrane protein 27</fullName>
    </submittedName>
</protein>
<dbReference type="EMBL" id="AFPY01000110">
    <property type="protein sequence ID" value="EGQ13937.1"/>
    <property type="molecule type" value="Genomic_DNA"/>
</dbReference>
<dbReference type="Proteomes" id="UP000004123">
    <property type="component" value="Unassembled WGS sequence"/>
</dbReference>
<comment type="caution">
    <text evidence="1">The sequence shown here is derived from an EMBL/GenBank/DDBJ whole genome shotgun (WGS) entry which is preliminary data.</text>
</comment>
<evidence type="ECO:0000313" key="1">
    <source>
        <dbReference type="EMBL" id="EGQ13937.1"/>
    </source>
</evidence>